<evidence type="ECO:0000313" key="3">
    <source>
        <dbReference type="Proteomes" id="UP000037023"/>
    </source>
</evidence>
<keyword evidence="2" id="KW-0575">Peroxidase</keyword>
<dbReference type="InterPro" id="IPR029032">
    <property type="entry name" value="AhpD-like"/>
</dbReference>
<dbReference type="GO" id="GO:0051920">
    <property type="term" value="F:peroxiredoxin activity"/>
    <property type="evidence" value="ECO:0007669"/>
    <property type="project" value="InterPro"/>
</dbReference>
<dbReference type="AlphaFoldDB" id="A0A0L8K8X9"/>
<dbReference type="InterPro" id="IPR003779">
    <property type="entry name" value="CMD-like"/>
</dbReference>
<evidence type="ECO:0000313" key="2">
    <source>
        <dbReference type="EMBL" id="KOG22204.1"/>
    </source>
</evidence>
<dbReference type="SUPFAM" id="SSF69118">
    <property type="entry name" value="AhpD-like"/>
    <property type="match status" value="1"/>
</dbReference>
<dbReference type="Proteomes" id="UP000037023">
    <property type="component" value="Unassembled WGS sequence"/>
</dbReference>
<dbReference type="Pfam" id="PF02627">
    <property type="entry name" value="CMD"/>
    <property type="match status" value="1"/>
</dbReference>
<dbReference type="Gene3D" id="1.20.1290.10">
    <property type="entry name" value="AhpD-like"/>
    <property type="match status" value="1"/>
</dbReference>
<accession>A0A0L8K8X9</accession>
<reference evidence="2 3" key="1">
    <citation type="submission" date="2015-06" db="EMBL/GenBank/DDBJ databases">
        <authorList>
            <person name="Hoefler B.C."/>
            <person name="Straight P.D."/>
        </authorList>
    </citation>
    <scope>NUCLEOTIDE SEQUENCE [LARGE SCALE GENOMIC DNA]</scope>
    <source>
        <strain evidence="2 3">NRRL 3427</strain>
    </source>
</reference>
<name>A0A0L8K8X9_STRVR</name>
<dbReference type="NCBIfam" id="TIGR00778">
    <property type="entry name" value="ahpD_dom"/>
    <property type="match status" value="1"/>
</dbReference>
<sequence>MTARIPNPAIVLSDVGPAIFQLIKAVQGGSDVPSSTLDLIHLRASQINNCGFCVVGGAQKAQKDGETAERLHAVAAWREAPYFTDAERAALDLAEHATRLADRPDAVPDAVWEEAARHYNEQQLAQIVAWLGVTNLFNRLNATTKQPAGQSW</sequence>
<evidence type="ECO:0000259" key="1">
    <source>
        <dbReference type="Pfam" id="PF02627"/>
    </source>
</evidence>
<gene>
    <name evidence="2" type="ORF">ADK34_22205</name>
</gene>
<dbReference type="InterPro" id="IPR004675">
    <property type="entry name" value="AhpD_core"/>
</dbReference>
<dbReference type="PANTHER" id="PTHR34846:SF7">
    <property type="entry name" value="BLL7811 PROTEIN"/>
    <property type="match status" value="1"/>
</dbReference>
<keyword evidence="2" id="KW-0560">Oxidoreductase</keyword>
<feature type="domain" description="Carboxymuconolactone decarboxylase-like" evidence="1">
    <location>
        <begin position="19"/>
        <end position="95"/>
    </location>
</feature>
<dbReference type="RefSeq" id="WP_033206156.1">
    <property type="nucleotide sequence ID" value="NZ_LGUP01000249.1"/>
</dbReference>
<proteinExistence type="predicted"/>
<dbReference type="EMBL" id="LGUP01000249">
    <property type="protein sequence ID" value="KOG22204.1"/>
    <property type="molecule type" value="Genomic_DNA"/>
</dbReference>
<comment type="caution">
    <text evidence="2">The sequence shown here is derived from an EMBL/GenBank/DDBJ whole genome shotgun (WGS) entry which is preliminary data.</text>
</comment>
<dbReference type="PATRIC" id="fig|1938.6.peg.4786"/>
<dbReference type="OrthoDB" id="9801997at2"/>
<organism evidence="2 3">
    <name type="scientific">Streptomyces viridochromogenes</name>
    <dbReference type="NCBI Taxonomy" id="1938"/>
    <lineage>
        <taxon>Bacteria</taxon>
        <taxon>Bacillati</taxon>
        <taxon>Actinomycetota</taxon>
        <taxon>Actinomycetes</taxon>
        <taxon>Kitasatosporales</taxon>
        <taxon>Streptomycetaceae</taxon>
        <taxon>Streptomyces</taxon>
    </lineage>
</organism>
<dbReference type="PANTHER" id="PTHR34846">
    <property type="entry name" value="4-CARBOXYMUCONOLACTONE DECARBOXYLASE FAMILY PROTEIN (AFU_ORTHOLOGUE AFUA_6G11590)"/>
    <property type="match status" value="1"/>
</dbReference>
<protein>
    <submittedName>
        <fullName evidence="2">Alkylhydroperoxidase</fullName>
    </submittedName>
</protein>